<dbReference type="Pfam" id="PF02595">
    <property type="entry name" value="Gly_kinase"/>
    <property type="match status" value="1"/>
</dbReference>
<dbReference type="PANTHER" id="PTHR21599:SF0">
    <property type="entry name" value="GLYCERATE KINASE"/>
    <property type="match status" value="1"/>
</dbReference>
<proteinExistence type="inferred from homology"/>
<dbReference type="EMBL" id="CP016773">
    <property type="protein sequence ID" value="ASY15702.1"/>
    <property type="molecule type" value="Genomic_DNA"/>
</dbReference>
<evidence type="ECO:0000256" key="2">
    <source>
        <dbReference type="ARBA" id="ARBA00022679"/>
    </source>
</evidence>
<dbReference type="InterPro" id="IPR004381">
    <property type="entry name" value="Glycerate_kinase"/>
</dbReference>
<dbReference type="SUPFAM" id="SSF110738">
    <property type="entry name" value="Glycerate kinase I"/>
    <property type="match status" value="1"/>
</dbReference>
<gene>
    <name evidence="5" type="ORF">A1sIA56_02050</name>
</gene>
<evidence type="ECO:0000256" key="1">
    <source>
        <dbReference type="ARBA" id="ARBA00006284"/>
    </source>
</evidence>
<evidence type="ECO:0000313" key="6">
    <source>
        <dbReference type="Proteomes" id="UP000217215"/>
    </source>
</evidence>
<dbReference type="OrthoDB" id="9774290at2"/>
<dbReference type="Proteomes" id="UP000217215">
    <property type="component" value="Chromosome"/>
</dbReference>
<sequence length="364" mass="36845">MKIVIAPDSFKGSASSSDIATWIESGIHSVIPDCETIKIAIGDGGEGSLDAVLHAGFTAHSVEVQGPLGNPVSAQIAIKGDTAFIEMAQASGLSQLPDGKKDALNATSFGTGQLILAALDKGATKFILAIGGTATTDAGAGALQALGVKLLDSTGAEVAPGGASLINCASIDTSNFDPRLAHVSFTLASDVTNPLLGPQGAAHVFSPQKGATPEQVEILESSLSHFASLVGGQYSTTPGAGAAGGFGFMAYAFLKAEARSGIDLILDLVEFHSKIAGADAIITGEGRFDSQTVHGKAPWGILQRAAKLSIPTYLVCGDADTHHASGYAGIHTLTSIESNTDKCIANPAPLVTQLGAKIARAISS</sequence>
<protein>
    <submittedName>
        <fullName evidence="5">Glycerate 2-kinase</fullName>
    </submittedName>
</protein>
<dbReference type="InterPro" id="IPR018193">
    <property type="entry name" value="Glyc_kinase_flavodox-like_fold"/>
</dbReference>
<evidence type="ECO:0000256" key="4">
    <source>
        <dbReference type="PIRNR" id="PIRNR006078"/>
    </source>
</evidence>
<dbReference type="KEGG" id="psuf:A1sIA56_02050"/>
<dbReference type="RefSeq" id="WP_095673297.1">
    <property type="nucleotide sequence ID" value="NZ_CP016773.1"/>
</dbReference>
<reference evidence="5 6" key="1">
    <citation type="submission" date="2016-07" db="EMBL/GenBank/DDBJ databases">
        <title>High microdiversification within the ubiquitous acI lineage of Actinobacteria.</title>
        <authorList>
            <person name="Neuenschwander S.M."/>
            <person name="Salcher M."/>
            <person name="Ghai R."/>
            <person name="Pernthaler J."/>
        </authorList>
    </citation>
    <scope>NUCLEOTIDE SEQUENCE [LARGE SCALE GENOMIC DNA]</scope>
    <source>
        <strain evidence="5">MMS-IA-56</strain>
    </source>
</reference>
<dbReference type="GO" id="GO:0031388">
    <property type="term" value="P:organic acid phosphorylation"/>
    <property type="evidence" value="ECO:0007669"/>
    <property type="project" value="UniProtKB-UniRule"/>
</dbReference>
<keyword evidence="6" id="KW-1185">Reference proteome</keyword>
<accession>A0A249KFY0</accession>
<comment type="similarity">
    <text evidence="1 4">Belongs to the glycerate kinase type-1 family.</text>
</comment>
<dbReference type="InterPro" id="IPR036129">
    <property type="entry name" value="Glycerate_kinase_sf"/>
</dbReference>
<dbReference type="Gene3D" id="3.90.1510.10">
    <property type="entry name" value="Glycerate kinase, domain 2"/>
    <property type="match status" value="1"/>
</dbReference>
<dbReference type="PANTHER" id="PTHR21599">
    <property type="entry name" value="GLYCERATE KINASE"/>
    <property type="match status" value="1"/>
</dbReference>
<dbReference type="PIRSF" id="PIRSF006078">
    <property type="entry name" value="GlxK"/>
    <property type="match status" value="1"/>
</dbReference>
<organism evidence="5 6">
    <name type="scientific">Candidatus Planktophila sulfonica</name>
    <dbReference type="NCBI Taxonomy" id="1884904"/>
    <lineage>
        <taxon>Bacteria</taxon>
        <taxon>Bacillati</taxon>
        <taxon>Actinomycetota</taxon>
        <taxon>Actinomycetes</taxon>
        <taxon>Candidatus Nanopelagicales</taxon>
        <taxon>Candidatus Nanopelagicaceae</taxon>
        <taxon>Candidatus Planktophila</taxon>
    </lineage>
</organism>
<evidence type="ECO:0000313" key="5">
    <source>
        <dbReference type="EMBL" id="ASY15702.1"/>
    </source>
</evidence>
<dbReference type="InterPro" id="IPR018197">
    <property type="entry name" value="Glycerate_kinase_RE-like"/>
</dbReference>
<dbReference type="Gene3D" id="3.40.50.10350">
    <property type="entry name" value="Glycerate kinase, domain 1"/>
    <property type="match status" value="1"/>
</dbReference>
<dbReference type="GO" id="GO:0008887">
    <property type="term" value="F:glycerate kinase activity"/>
    <property type="evidence" value="ECO:0007669"/>
    <property type="project" value="UniProtKB-UniRule"/>
</dbReference>
<keyword evidence="2 4" id="KW-0808">Transferase</keyword>
<keyword evidence="3 4" id="KW-0418">Kinase</keyword>
<dbReference type="AlphaFoldDB" id="A0A249KFY0"/>
<evidence type="ECO:0000256" key="3">
    <source>
        <dbReference type="ARBA" id="ARBA00022777"/>
    </source>
</evidence>
<name>A0A249KFY0_9ACTN</name>
<dbReference type="NCBIfam" id="TIGR00045">
    <property type="entry name" value="glycerate kinase"/>
    <property type="match status" value="1"/>
</dbReference>